<dbReference type="EMBL" id="KN847559">
    <property type="protein sequence ID" value="KIW00819.1"/>
    <property type="molecule type" value="Genomic_DNA"/>
</dbReference>
<dbReference type="VEuPathDB" id="FungiDB:PV09_07582"/>
<feature type="compositionally biased region" description="Polar residues" evidence="1">
    <location>
        <begin position="741"/>
        <end position="750"/>
    </location>
</feature>
<dbReference type="GeneID" id="27315555"/>
<feature type="region of interest" description="Disordered" evidence="1">
    <location>
        <begin position="732"/>
        <end position="780"/>
    </location>
</feature>
<dbReference type="HOGENOM" id="CLU_305478_0_0_1"/>
<dbReference type="InParanoid" id="A0A0D2ANW6"/>
<dbReference type="Pfam" id="PF12520">
    <property type="entry name" value="DUF3723"/>
    <property type="match status" value="1"/>
</dbReference>
<gene>
    <name evidence="2" type="ORF">PV09_07582</name>
</gene>
<dbReference type="STRING" id="253628.A0A0D2ANW6"/>
<reference evidence="2 3" key="1">
    <citation type="submission" date="2015-01" db="EMBL/GenBank/DDBJ databases">
        <title>The Genome Sequence of Ochroconis gallopava CBS43764.</title>
        <authorList>
            <consortium name="The Broad Institute Genomics Platform"/>
            <person name="Cuomo C."/>
            <person name="de Hoog S."/>
            <person name="Gorbushina A."/>
            <person name="Stielow B."/>
            <person name="Teixiera M."/>
            <person name="Abouelleil A."/>
            <person name="Chapman S.B."/>
            <person name="Priest M."/>
            <person name="Young S.K."/>
            <person name="Wortman J."/>
            <person name="Nusbaum C."/>
            <person name="Birren B."/>
        </authorList>
    </citation>
    <scope>NUCLEOTIDE SEQUENCE [LARGE SCALE GENOMIC DNA]</scope>
    <source>
        <strain evidence="2 3">CBS 43764</strain>
    </source>
</reference>
<evidence type="ECO:0000256" key="1">
    <source>
        <dbReference type="SAM" id="MobiDB-lite"/>
    </source>
</evidence>
<feature type="region of interest" description="Disordered" evidence="1">
    <location>
        <begin position="567"/>
        <end position="635"/>
    </location>
</feature>
<accession>A0A0D2ANW6</accession>
<dbReference type="InterPro" id="IPR022198">
    <property type="entry name" value="DUF3723"/>
</dbReference>
<dbReference type="Proteomes" id="UP000053259">
    <property type="component" value="Unassembled WGS sequence"/>
</dbReference>
<feature type="region of interest" description="Disordered" evidence="1">
    <location>
        <begin position="942"/>
        <end position="971"/>
    </location>
</feature>
<feature type="compositionally biased region" description="Acidic residues" evidence="1">
    <location>
        <begin position="571"/>
        <end position="581"/>
    </location>
</feature>
<sequence length="971" mass="109940">MIGAEHFLGYARIDLQCINFEHKIKETQRRRESKKNVNHLLGIFQRLGCKNDEEEHAVIAVVEDESALHAGLEELEQAELPRSLGTDVDVPILEVPVHGIQGLHRIAAGKKYLKGPNRWWLVRLYSRNLSRSDTKQLAILYSHEQPETDGDILCKILIHKGQPEEAIWNARLTPTKRKDLKQLLRDAGFLVKFRRLTKIPILWTPLELGSLHRLLTLRCHEEIYNGLDHVYDAWTAFLRGLPDATPDRFDAESIAFIEGLAPASSDSDRDLIEKEMTTGKLFPRVKAAAHRKTLLENLLGYPYMIPTIKFIFEGLKQLEPACEVLKKFIGQSSRSTIRSGFFGAYENTEAAPVELGERHWRKGTWQTEEARREFLYIQQWVRALRNFYYMTDFTPRKEVGKAKPEIKQASPFLEFQLGRLAMRSGFKTETAMEWNQRDVSKEWTQRLCCDMEIGLGEIDDATRAQIAMSLPKRRTASPGKDVRLLGTEAYPKDRRNGRPYEDDYFGDRQSYFLYPLLRKNTNDDRLSAEDAEEYRTERPYFITSLFARRDLLFCFFGHNIVDHLPSHIDDDPYDDDDDDDGGGGGGGGDDVDVDGDGNDGIASRDESGGAGGGIDESSNSVSDTPMPDADTAASEAELQSARMQLEQAQKELSRLNAELVRVRDEASATELARSEMDSKNKELQRQIDDLAKQWREAESKFAQDLKIVTSSRDTEVAKAMSLLEEERNKLKAERERELKQRSVTIGQQPLSAGERNKGKKDATAPPKSPQQRPSTPEVRAGHDFTARYTPYSQELIQHIGTIMRASSATQLSPQGLRKFPGGYGIYTLNFELANGEWYCFTDLINGTVLPYLFEILQTPEGFEWQISAVEILGSNKVIPPPTSLDELQEAAKNHGSLWISQLVRDAYSNDNTDGSWWPVEGRKRVKRNDGLARSTFPLLAYENTPSPVEDTEAETAVTASPSKRKRTDSDG</sequence>
<name>A0A0D2ANW6_9PEZI</name>
<organism evidence="2 3">
    <name type="scientific">Verruconis gallopava</name>
    <dbReference type="NCBI Taxonomy" id="253628"/>
    <lineage>
        <taxon>Eukaryota</taxon>
        <taxon>Fungi</taxon>
        <taxon>Dikarya</taxon>
        <taxon>Ascomycota</taxon>
        <taxon>Pezizomycotina</taxon>
        <taxon>Dothideomycetes</taxon>
        <taxon>Pleosporomycetidae</taxon>
        <taxon>Venturiales</taxon>
        <taxon>Sympoventuriaceae</taxon>
        <taxon>Verruconis</taxon>
    </lineage>
</organism>
<feature type="compositionally biased region" description="Basic residues" evidence="1">
    <location>
        <begin position="962"/>
        <end position="971"/>
    </location>
</feature>
<protein>
    <submittedName>
        <fullName evidence="2">Uncharacterized protein</fullName>
    </submittedName>
</protein>
<evidence type="ECO:0000313" key="2">
    <source>
        <dbReference type="EMBL" id="KIW00819.1"/>
    </source>
</evidence>
<proteinExistence type="predicted"/>
<keyword evidence="3" id="KW-1185">Reference proteome</keyword>
<dbReference type="RefSeq" id="XP_016210688.1">
    <property type="nucleotide sequence ID" value="XM_016361362.1"/>
</dbReference>
<dbReference type="AlphaFoldDB" id="A0A0D2ANW6"/>
<evidence type="ECO:0000313" key="3">
    <source>
        <dbReference type="Proteomes" id="UP000053259"/>
    </source>
</evidence>
<dbReference type="OrthoDB" id="3945870at2759"/>